<reference evidence="2 3" key="1">
    <citation type="submission" date="2007-03" db="EMBL/GenBank/DDBJ databases">
        <title>Complete sequence of Desulfotomaculum reducens MI-1.</title>
        <authorList>
            <consortium name="US DOE Joint Genome Institute"/>
            <person name="Copeland A."/>
            <person name="Lucas S."/>
            <person name="Lapidus A."/>
            <person name="Barry K."/>
            <person name="Detter J.C."/>
            <person name="Glavina del Rio T."/>
            <person name="Hammon N."/>
            <person name="Israni S."/>
            <person name="Dalin E."/>
            <person name="Tice H."/>
            <person name="Pitluck S."/>
            <person name="Sims D."/>
            <person name="Brettin T."/>
            <person name="Bruce D."/>
            <person name="Han C."/>
            <person name="Tapia R."/>
            <person name="Schmutz J."/>
            <person name="Larimer F."/>
            <person name="Land M."/>
            <person name="Hauser L."/>
            <person name="Kyrpides N."/>
            <person name="Kim E."/>
            <person name="Tebo B.M."/>
            <person name="Richardson P."/>
        </authorList>
    </citation>
    <scope>NUCLEOTIDE SEQUENCE [LARGE SCALE GENOMIC DNA]</scope>
    <source>
        <strain evidence="2 3">MI-1</strain>
    </source>
</reference>
<dbReference type="KEGG" id="drm:Dred_0859"/>
<keyword evidence="1" id="KW-1133">Transmembrane helix</keyword>
<keyword evidence="1" id="KW-0812">Transmembrane</keyword>
<keyword evidence="3" id="KW-1185">Reference proteome</keyword>
<feature type="transmembrane region" description="Helical" evidence="1">
    <location>
        <begin position="43"/>
        <end position="69"/>
    </location>
</feature>
<accession>A4J2U4</accession>
<dbReference type="OrthoDB" id="1808554at2"/>
<dbReference type="RefSeq" id="WP_011877228.1">
    <property type="nucleotide sequence ID" value="NC_009253.1"/>
</dbReference>
<dbReference type="AlphaFoldDB" id="A4J2U4"/>
<evidence type="ECO:0000313" key="2">
    <source>
        <dbReference type="EMBL" id="ABO49397.1"/>
    </source>
</evidence>
<dbReference type="InterPro" id="IPR045919">
    <property type="entry name" value="DUF6338"/>
</dbReference>
<dbReference type="Pfam" id="PF19865">
    <property type="entry name" value="DUF6338"/>
    <property type="match status" value="1"/>
</dbReference>
<proteinExistence type="predicted"/>
<dbReference type="Proteomes" id="UP000001556">
    <property type="component" value="Chromosome"/>
</dbReference>
<evidence type="ECO:0000256" key="1">
    <source>
        <dbReference type="SAM" id="Phobius"/>
    </source>
</evidence>
<feature type="transmembrane region" description="Helical" evidence="1">
    <location>
        <begin position="81"/>
        <end position="101"/>
    </location>
</feature>
<name>A4J2U4_DESRM</name>
<protein>
    <submittedName>
        <fullName evidence="2">Uncharacterized protein</fullName>
    </submittedName>
</protein>
<evidence type="ECO:0000313" key="3">
    <source>
        <dbReference type="Proteomes" id="UP000001556"/>
    </source>
</evidence>
<organism evidence="2 3">
    <name type="scientific">Desulforamulus reducens (strain ATCC BAA-1160 / DSM 100696 / MI-1)</name>
    <name type="common">Desulfotomaculum reducens</name>
    <dbReference type="NCBI Taxonomy" id="349161"/>
    <lineage>
        <taxon>Bacteria</taxon>
        <taxon>Bacillati</taxon>
        <taxon>Bacillota</taxon>
        <taxon>Clostridia</taxon>
        <taxon>Eubacteriales</taxon>
        <taxon>Peptococcaceae</taxon>
        <taxon>Desulforamulus</taxon>
    </lineage>
</organism>
<keyword evidence="1" id="KW-0472">Membrane</keyword>
<sequence length="221" mass="25086">MQTLKPDTIYLILLLVLPGLLSQSVFNSMVSTKHKQEKNIYNAILHSMLIYVLVYPFVVLILGVNIVNIESISKLVTMNRWAPLITVSVMVVASCGWGVLYEKIYTSNKLKNFFRKFGEAAEPPNIFAALLVEEYWQKDAYFWIVAKTKVEGQDGLIDGFIEGSVEKVAVEQDPREIYLTKVSYLDHKRNVVLSLPENAGVVLKVDQYEVVEITTIPKDQE</sequence>
<gene>
    <name evidence="2" type="ordered locus">Dred_0859</name>
</gene>
<dbReference type="HOGENOM" id="CLU_1248982_0_0_9"/>
<dbReference type="EMBL" id="CP000612">
    <property type="protein sequence ID" value="ABO49397.1"/>
    <property type="molecule type" value="Genomic_DNA"/>
</dbReference>